<dbReference type="Gene3D" id="1.10.10.10">
    <property type="entry name" value="Winged helix-like DNA-binding domain superfamily/Winged helix DNA-binding domain"/>
    <property type="match status" value="1"/>
</dbReference>
<dbReference type="GO" id="GO:0003700">
    <property type="term" value="F:DNA-binding transcription factor activity"/>
    <property type="evidence" value="ECO:0007669"/>
    <property type="project" value="InterPro"/>
</dbReference>
<dbReference type="GO" id="GO:0045892">
    <property type="term" value="P:negative regulation of DNA-templated transcription"/>
    <property type="evidence" value="ECO:0007669"/>
    <property type="project" value="TreeGrafter"/>
</dbReference>
<dbReference type="OrthoDB" id="7173258at2"/>
<keyword evidence="1" id="KW-0805">Transcription regulation</keyword>
<evidence type="ECO:0000256" key="4">
    <source>
        <dbReference type="SAM" id="MobiDB-lite"/>
    </source>
</evidence>
<feature type="domain" description="HTH gntR-type" evidence="5">
    <location>
        <begin position="4"/>
        <end position="70"/>
    </location>
</feature>
<dbReference type="Pfam" id="PF00392">
    <property type="entry name" value="GntR"/>
    <property type="match status" value="1"/>
</dbReference>
<dbReference type="PRINTS" id="PR00035">
    <property type="entry name" value="HTHGNTR"/>
</dbReference>
<dbReference type="PANTHER" id="PTHR44846:SF1">
    <property type="entry name" value="MANNOSYL-D-GLYCERATE TRANSPORT_METABOLISM SYSTEM REPRESSOR MNGR-RELATED"/>
    <property type="match status" value="1"/>
</dbReference>
<proteinExistence type="predicted"/>
<dbReference type="InterPro" id="IPR050679">
    <property type="entry name" value="Bact_HTH_transcr_reg"/>
</dbReference>
<feature type="region of interest" description="Disordered" evidence="4">
    <location>
        <begin position="242"/>
        <end position="280"/>
    </location>
</feature>
<dbReference type="PANTHER" id="PTHR44846">
    <property type="entry name" value="MANNOSYL-D-GLYCERATE TRANSPORT/METABOLISM SYSTEM REPRESSOR MNGR-RELATED"/>
    <property type="match status" value="1"/>
</dbReference>
<feature type="compositionally biased region" description="Basic residues" evidence="4">
    <location>
        <begin position="271"/>
        <end position="280"/>
    </location>
</feature>
<evidence type="ECO:0000259" key="5">
    <source>
        <dbReference type="PROSITE" id="PS50949"/>
    </source>
</evidence>
<dbReference type="AlphaFoldDB" id="A0A2S3W3W7"/>
<keyword evidence="3" id="KW-0804">Transcription</keyword>
<name>A0A2S3W3W7_9PROT</name>
<dbReference type="SUPFAM" id="SSF64288">
    <property type="entry name" value="Chorismate lyase-like"/>
    <property type="match status" value="1"/>
</dbReference>
<evidence type="ECO:0000256" key="2">
    <source>
        <dbReference type="ARBA" id="ARBA00023125"/>
    </source>
</evidence>
<dbReference type="SMART" id="SM00345">
    <property type="entry name" value="HTH_GNTR"/>
    <property type="match status" value="1"/>
</dbReference>
<keyword evidence="2" id="KW-0238">DNA-binding</keyword>
<dbReference type="InterPro" id="IPR036390">
    <property type="entry name" value="WH_DNA-bd_sf"/>
</dbReference>
<organism evidence="6 7">
    <name type="scientific">Novacetimonas maltaceti</name>
    <dbReference type="NCBI Taxonomy" id="1203393"/>
    <lineage>
        <taxon>Bacteria</taxon>
        <taxon>Pseudomonadati</taxon>
        <taxon>Pseudomonadota</taxon>
        <taxon>Alphaproteobacteria</taxon>
        <taxon>Acetobacterales</taxon>
        <taxon>Acetobacteraceae</taxon>
        <taxon>Novacetimonas</taxon>
    </lineage>
</organism>
<protein>
    <recommendedName>
        <fullName evidence="5">HTH gntR-type domain-containing protein</fullName>
    </recommendedName>
</protein>
<dbReference type="EMBL" id="POTC01000006">
    <property type="protein sequence ID" value="POF63566.1"/>
    <property type="molecule type" value="Genomic_DNA"/>
</dbReference>
<comment type="caution">
    <text evidence="6">The sequence shown here is derived from an EMBL/GenBank/DDBJ whole genome shotgun (WGS) entry which is preliminary data.</text>
</comment>
<dbReference type="Proteomes" id="UP000237344">
    <property type="component" value="Unassembled WGS sequence"/>
</dbReference>
<dbReference type="Pfam" id="PF07702">
    <property type="entry name" value="UTRA"/>
    <property type="match status" value="1"/>
</dbReference>
<accession>A0A2S3W3W7</accession>
<reference evidence="6 7" key="1">
    <citation type="submission" date="2018-01" db="EMBL/GenBank/DDBJ databases">
        <title>Draft Genome Sequence of Komagataeibacter maltaceti LMG 1529, a Vinegar Producing Acetic Acid Bacterium Isolated from Malt Vinegar Brewery Acetifiers.</title>
        <authorList>
            <person name="Zhang Q."/>
            <person name="Hollensteiner J."/>
            <person name="Poehlein A."/>
            <person name="Daniel R."/>
        </authorList>
    </citation>
    <scope>NUCLEOTIDE SEQUENCE [LARGE SCALE GENOMIC DNA]</scope>
    <source>
        <strain evidence="6 7">LMG 1529</strain>
    </source>
</reference>
<dbReference type="RefSeq" id="WP_110094422.1">
    <property type="nucleotide sequence ID" value="NZ_NKUE01000013.1"/>
</dbReference>
<dbReference type="GO" id="GO:0003677">
    <property type="term" value="F:DNA binding"/>
    <property type="evidence" value="ECO:0007669"/>
    <property type="project" value="UniProtKB-KW"/>
</dbReference>
<dbReference type="InterPro" id="IPR000524">
    <property type="entry name" value="Tscrpt_reg_HTH_GntR"/>
</dbReference>
<dbReference type="InterPro" id="IPR036388">
    <property type="entry name" value="WH-like_DNA-bd_sf"/>
</dbReference>
<keyword evidence="7" id="KW-1185">Reference proteome</keyword>
<gene>
    <name evidence="6" type="ORF">KMAL_07460</name>
</gene>
<sequence>MTTLPLYRQIANRLREEVAACKPSERLTSETALAASWGVSRFTVAKAVEELVAEGLVVRRQGAGTFVASTPLRKQPGILMSFTEAVGAAGRVASHELLSFEQWPGKATPPFEVEGEAVVMDRLRCVDGTPVARHNSVVPQDVVERTGLTKDICARTDFSFYRFLAERGCPVASATERLNARMATPDECTILALSPDSVVIVVYRQSFDAEGRVLDMVEAVYDARRYYYETKLVRATARDPAIGLSDDGTVHTPPGTGGPGLDLGHGDPPPRRRRARRRRE</sequence>
<dbReference type="CDD" id="cd07377">
    <property type="entry name" value="WHTH_GntR"/>
    <property type="match status" value="1"/>
</dbReference>
<evidence type="ECO:0000313" key="7">
    <source>
        <dbReference type="Proteomes" id="UP000237344"/>
    </source>
</evidence>
<dbReference type="InterPro" id="IPR011663">
    <property type="entry name" value="UTRA"/>
</dbReference>
<evidence type="ECO:0000256" key="1">
    <source>
        <dbReference type="ARBA" id="ARBA00023015"/>
    </source>
</evidence>
<evidence type="ECO:0000313" key="6">
    <source>
        <dbReference type="EMBL" id="POF63566.1"/>
    </source>
</evidence>
<dbReference type="PROSITE" id="PS50949">
    <property type="entry name" value="HTH_GNTR"/>
    <property type="match status" value="1"/>
</dbReference>
<dbReference type="InterPro" id="IPR028978">
    <property type="entry name" value="Chorismate_lyase_/UTRA_dom_sf"/>
</dbReference>
<dbReference type="SMART" id="SM00866">
    <property type="entry name" value="UTRA"/>
    <property type="match status" value="1"/>
</dbReference>
<dbReference type="Gene3D" id="3.40.1410.10">
    <property type="entry name" value="Chorismate lyase-like"/>
    <property type="match status" value="1"/>
</dbReference>
<dbReference type="SUPFAM" id="SSF46785">
    <property type="entry name" value="Winged helix' DNA-binding domain"/>
    <property type="match status" value="1"/>
</dbReference>
<evidence type="ECO:0000256" key="3">
    <source>
        <dbReference type="ARBA" id="ARBA00023163"/>
    </source>
</evidence>